<reference evidence="2" key="1">
    <citation type="submission" date="2021-02" db="EMBL/GenBank/DDBJ databases">
        <authorList>
            <person name="Nowell W R."/>
        </authorList>
    </citation>
    <scope>NUCLEOTIDE SEQUENCE</scope>
</reference>
<dbReference type="InterPro" id="IPR013947">
    <property type="entry name" value="Mediator_Med14"/>
</dbReference>
<dbReference type="Proteomes" id="UP000681967">
    <property type="component" value="Unassembled WGS sequence"/>
</dbReference>
<sequence>FFAEQDLVHPSQIYVLTNFIQSWLNESEKPLFDLYQYLHYYCQSLRLQVLFEQAHRIRNQGAKQKDLLISGYNACKSFNVEYWKDYYANNSNNNQQKKTILNGKNIDIGMTILCDDDGKFQIQHWPPLPIDDTIAVSKILE</sequence>
<comment type="caution">
    <text evidence="2">The sequence shown here is derived from an EMBL/GenBank/DDBJ whole genome shotgun (WGS) entry which is preliminary data.</text>
</comment>
<dbReference type="Proteomes" id="UP000681720">
    <property type="component" value="Unassembled WGS sequence"/>
</dbReference>
<proteinExistence type="predicted"/>
<dbReference type="GO" id="GO:0016592">
    <property type="term" value="C:mediator complex"/>
    <property type="evidence" value="ECO:0007669"/>
    <property type="project" value="InterPro"/>
</dbReference>
<feature type="non-terminal residue" evidence="2">
    <location>
        <position position="1"/>
    </location>
</feature>
<evidence type="ECO:0000313" key="2">
    <source>
        <dbReference type="EMBL" id="CAF5216578.1"/>
    </source>
</evidence>
<evidence type="ECO:0000313" key="3">
    <source>
        <dbReference type="Proteomes" id="UP000681720"/>
    </source>
</evidence>
<dbReference type="GO" id="GO:0003712">
    <property type="term" value="F:transcription coregulator activity"/>
    <property type="evidence" value="ECO:0007669"/>
    <property type="project" value="InterPro"/>
</dbReference>
<protein>
    <submittedName>
        <fullName evidence="2">Uncharacterized protein</fullName>
    </submittedName>
</protein>
<dbReference type="AlphaFoldDB" id="A0A8S3JC92"/>
<evidence type="ECO:0000313" key="1">
    <source>
        <dbReference type="EMBL" id="CAF5146362.1"/>
    </source>
</evidence>
<dbReference type="GO" id="GO:0070847">
    <property type="term" value="C:core mediator complex"/>
    <property type="evidence" value="ECO:0007669"/>
    <property type="project" value="TreeGrafter"/>
</dbReference>
<dbReference type="PANTHER" id="PTHR12809:SF2">
    <property type="entry name" value="MEDIATOR OF RNA POLYMERASE II TRANSCRIPTION SUBUNIT 14"/>
    <property type="match status" value="1"/>
</dbReference>
<dbReference type="EMBL" id="CAJOBJ010358814">
    <property type="protein sequence ID" value="CAF5216578.1"/>
    <property type="molecule type" value="Genomic_DNA"/>
</dbReference>
<dbReference type="EMBL" id="CAJOBH010254968">
    <property type="protein sequence ID" value="CAF5146362.1"/>
    <property type="molecule type" value="Genomic_DNA"/>
</dbReference>
<feature type="non-terminal residue" evidence="2">
    <location>
        <position position="141"/>
    </location>
</feature>
<name>A0A8S3JC92_9BILA</name>
<dbReference type="GO" id="GO:0006357">
    <property type="term" value="P:regulation of transcription by RNA polymerase II"/>
    <property type="evidence" value="ECO:0007669"/>
    <property type="project" value="InterPro"/>
</dbReference>
<organism evidence="2 3">
    <name type="scientific">Rotaria magnacalcarata</name>
    <dbReference type="NCBI Taxonomy" id="392030"/>
    <lineage>
        <taxon>Eukaryota</taxon>
        <taxon>Metazoa</taxon>
        <taxon>Spiralia</taxon>
        <taxon>Gnathifera</taxon>
        <taxon>Rotifera</taxon>
        <taxon>Eurotatoria</taxon>
        <taxon>Bdelloidea</taxon>
        <taxon>Philodinida</taxon>
        <taxon>Philodinidae</taxon>
        <taxon>Rotaria</taxon>
    </lineage>
</organism>
<gene>
    <name evidence="1" type="ORF">BYL167_LOCUS71265</name>
    <name evidence="2" type="ORF">GIL414_LOCUS81952</name>
</gene>
<dbReference type="PANTHER" id="PTHR12809">
    <property type="entry name" value="MEDIATOR COMPLEX SUBUNIT"/>
    <property type="match status" value="1"/>
</dbReference>
<accession>A0A8S3JC92</accession>